<evidence type="ECO:0000256" key="1">
    <source>
        <dbReference type="SAM" id="SignalP"/>
    </source>
</evidence>
<evidence type="ECO:0008006" key="4">
    <source>
        <dbReference type="Google" id="ProtNLM"/>
    </source>
</evidence>
<keyword evidence="3" id="KW-1185">Reference proteome</keyword>
<protein>
    <recommendedName>
        <fullName evidence="4">WxL domain-containing protein</fullName>
    </recommendedName>
</protein>
<feature type="chain" id="PRO_5030726816" description="WxL domain-containing protein" evidence="1">
    <location>
        <begin position="27"/>
        <end position="175"/>
    </location>
</feature>
<comment type="caution">
    <text evidence="2">The sequence shown here is derived from an EMBL/GenBank/DDBJ whole genome shotgun (WGS) entry which is preliminary data.</text>
</comment>
<sequence length="175" mass="16823">MRRPLLVLATVAGLGLAAATASPASAVDSSVTFTITAGELAISAPASVNLGSVATGAASVSGPIGPVTVTDERGTLDGAWTATVIGTDFTTGGATPSETIGNINLTYAPGDATSTTGTGTFAPGAGGIINVPRTAFTGTALTGNNSATWNPTVTLTLPATAVAGTYTGTVTHSVA</sequence>
<reference evidence="2 3" key="1">
    <citation type="submission" date="2020-08" db="EMBL/GenBank/DDBJ databases">
        <title>Sequencing the genomes of 1000 actinobacteria strains.</title>
        <authorList>
            <person name="Klenk H.-P."/>
        </authorList>
    </citation>
    <scope>NUCLEOTIDE SEQUENCE [LARGE SCALE GENOMIC DNA]</scope>
    <source>
        <strain evidence="2 3">DSM 45913</strain>
    </source>
</reference>
<organism evidence="2 3">
    <name type="scientific">Nonomuraea muscovyensis</name>
    <dbReference type="NCBI Taxonomy" id="1124761"/>
    <lineage>
        <taxon>Bacteria</taxon>
        <taxon>Bacillati</taxon>
        <taxon>Actinomycetota</taxon>
        <taxon>Actinomycetes</taxon>
        <taxon>Streptosporangiales</taxon>
        <taxon>Streptosporangiaceae</taxon>
        <taxon>Nonomuraea</taxon>
    </lineage>
</organism>
<keyword evidence="1" id="KW-0732">Signal</keyword>
<dbReference type="Proteomes" id="UP000583800">
    <property type="component" value="Unassembled WGS sequence"/>
</dbReference>
<name>A0A7X0C8C5_9ACTN</name>
<dbReference type="AlphaFoldDB" id="A0A7X0C8C5"/>
<accession>A0A7X0C8C5</accession>
<evidence type="ECO:0000313" key="3">
    <source>
        <dbReference type="Proteomes" id="UP000583800"/>
    </source>
</evidence>
<proteinExistence type="predicted"/>
<dbReference type="RefSeq" id="WP_185086631.1">
    <property type="nucleotide sequence ID" value="NZ_JACHJB010000002.1"/>
</dbReference>
<gene>
    <name evidence="2" type="ORF">FHU36_005531</name>
</gene>
<feature type="signal peptide" evidence="1">
    <location>
        <begin position="1"/>
        <end position="26"/>
    </location>
</feature>
<dbReference type="EMBL" id="JACHJB010000002">
    <property type="protein sequence ID" value="MBB6348986.1"/>
    <property type="molecule type" value="Genomic_DNA"/>
</dbReference>
<evidence type="ECO:0000313" key="2">
    <source>
        <dbReference type="EMBL" id="MBB6348986.1"/>
    </source>
</evidence>